<dbReference type="EMBL" id="MU006232">
    <property type="protein sequence ID" value="KAF2823456.1"/>
    <property type="molecule type" value="Genomic_DNA"/>
</dbReference>
<dbReference type="Proteomes" id="UP000799424">
    <property type="component" value="Unassembled WGS sequence"/>
</dbReference>
<dbReference type="GO" id="GO:0005886">
    <property type="term" value="C:plasma membrane"/>
    <property type="evidence" value="ECO:0007669"/>
    <property type="project" value="TreeGrafter"/>
</dbReference>
<dbReference type="Pfam" id="PF05462">
    <property type="entry name" value="Dicty_CAR"/>
    <property type="match status" value="1"/>
</dbReference>
<feature type="transmembrane region" description="Helical" evidence="6">
    <location>
        <begin position="128"/>
        <end position="147"/>
    </location>
</feature>
<dbReference type="PROSITE" id="PS51257">
    <property type="entry name" value="PROKAR_LIPOPROTEIN"/>
    <property type="match status" value="1"/>
</dbReference>
<gene>
    <name evidence="8" type="ORF">CC86DRAFT_396231</name>
</gene>
<comment type="subcellular location">
    <subcellularLocation>
        <location evidence="1">Membrane</location>
        <topology evidence="1">Multi-pass membrane protein</topology>
    </subcellularLocation>
</comment>
<dbReference type="PROSITE" id="PS50261">
    <property type="entry name" value="G_PROTEIN_RECEP_F2_4"/>
    <property type="match status" value="1"/>
</dbReference>
<dbReference type="GO" id="GO:0007166">
    <property type="term" value="P:cell surface receptor signaling pathway"/>
    <property type="evidence" value="ECO:0007669"/>
    <property type="project" value="InterPro"/>
</dbReference>
<reference evidence="8" key="1">
    <citation type="journal article" date="2020" name="Stud. Mycol.">
        <title>101 Dothideomycetes genomes: a test case for predicting lifestyles and emergence of pathogens.</title>
        <authorList>
            <person name="Haridas S."/>
            <person name="Albert R."/>
            <person name="Binder M."/>
            <person name="Bloem J."/>
            <person name="Labutti K."/>
            <person name="Salamov A."/>
            <person name="Andreopoulos B."/>
            <person name="Baker S."/>
            <person name="Barry K."/>
            <person name="Bills G."/>
            <person name="Bluhm B."/>
            <person name="Cannon C."/>
            <person name="Castanera R."/>
            <person name="Culley D."/>
            <person name="Daum C."/>
            <person name="Ezra D."/>
            <person name="Gonzalez J."/>
            <person name="Henrissat B."/>
            <person name="Kuo A."/>
            <person name="Liang C."/>
            <person name="Lipzen A."/>
            <person name="Lutzoni F."/>
            <person name="Magnuson J."/>
            <person name="Mondo S."/>
            <person name="Nolan M."/>
            <person name="Ohm R."/>
            <person name="Pangilinan J."/>
            <person name="Park H.-J."/>
            <person name="Ramirez L."/>
            <person name="Alfaro M."/>
            <person name="Sun H."/>
            <person name="Tritt A."/>
            <person name="Yoshinaga Y."/>
            <person name="Zwiers L.-H."/>
            <person name="Turgeon B."/>
            <person name="Goodwin S."/>
            <person name="Spatafora J."/>
            <person name="Crous P."/>
            <person name="Grigoriev I."/>
        </authorList>
    </citation>
    <scope>NUCLEOTIDE SEQUENCE</scope>
    <source>
        <strain evidence="8">CBS 113818</strain>
    </source>
</reference>
<dbReference type="Gene3D" id="1.20.1070.10">
    <property type="entry name" value="Rhodopsin 7-helix transmembrane proteins"/>
    <property type="match status" value="2"/>
</dbReference>
<name>A0A6A6ZRM0_9PLEO</name>
<evidence type="ECO:0000256" key="5">
    <source>
        <dbReference type="SAM" id="MobiDB-lite"/>
    </source>
</evidence>
<dbReference type="PANTHER" id="PTHR23112">
    <property type="entry name" value="G PROTEIN-COUPLED RECEPTOR 157-RELATED"/>
    <property type="match status" value="1"/>
</dbReference>
<feature type="transmembrane region" description="Helical" evidence="6">
    <location>
        <begin position="402"/>
        <end position="423"/>
    </location>
</feature>
<feature type="transmembrane region" description="Helical" evidence="6">
    <location>
        <begin position="93"/>
        <end position="116"/>
    </location>
</feature>
<keyword evidence="4 6" id="KW-0472">Membrane</keyword>
<evidence type="ECO:0000256" key="1">
    <source>
        <dbReference type="ARBA" id="ARBA00004141"/>
    </source>
</evidence>
<evidence type="ECO:0000256" key="4">
    <source>
        <dbReference type="ARBA" id="ARBA00023136"/>
    </source>
</evidence>
<keyword evidence="9" id="KW-1185">Reference proteome</keyword>
<evidence type="ECO:0000313" key="8">
    <source>
        <dbReference type="EMBL" id="KAF2823456.1"/>
    </source>
</evidence>
<dbReference type="GO" id="GO:0004930">
    <property type="term" value="F:G protein-coupled receptor activity"/>
    <property type="evidence" value="ECO:0007669"/>
    <property type="project" value="TreeGrafter"/>
</dbReference>
<evidence type="ECO:0000256" key="3">
    <source>
        <dbReference type="ARBA" id="ARBA00022989"/>
    </source>
</evidence>
<keyword evidence="2 6" id="KW-0812">Transmembrane</keyword>
<evidence type="ECO:0000256" key="2">
    <source>
        <dbReference type="ARBA" id="ARBA00022692"/>
    </source>
</evidence>
<proteinExistence type="predicted"/>
<dbReference type="OrthoDB" id="18453at2759"/>
<dbReference type="InterPro" id="IPR017981">
    <property type="entry name" value="GPCR_2-like_7TM"/>
</dbReference>
<dbReference type="PANTHER" id="PTHR23112:SF0">
    <property type="entry name" value="TRANSMEMBRANE PROTEIN 116"/>
    <property type="match status" value="1"/>
</dbReference>
<feature type="transmembrane region" description="Helical" evidence="6">
    <location>
        <begin position="363"/>
        <end position="382"/>
    </location>
</feature>
<feature type="transmembrane region" description="Helical" evidence="6">
    <location>
        <begin position="175"/>
        <end position="200"/>
    </location>
</feature>
<dbReference type="AlphaFoldDB" id="A0A6A6ZRM0"/>
<feature type="transmembrane region" description="Helical" evidence="6">
    <location>
        <begin position="51"/>
        <end position="73"/>
    </location>
</feature>
<sequence>MSTMSKSLTAEQVDAIRISARAMSVLSLLGSCYIISTFVCFPIYRKLINRLVFYATWGNIMANVATLISTTAIPKDPLLLSPLCEFQGVLIQWFMMADSLWVFCMATNVFLVFWHGHNAQDLYYLEKWYFVFAYGLPAIPPITYVIMDHHGRTRIIGSATLWCWVSKDVDWMRLAFFYGPVWLVIIATLSMYVATGIRIYKKGAGMRFFMSDSQHTTGHRDSGMVDEPVASYAIGKSIVVTTQIQHDVQRQDYNSRSVLGEGDQTSVSSYSSTKNLSRAGQREEIEATPTDDFRASRISRDPKPSVDTGARSQAEDTPITGYRATAFATKQSDEVVSLTPRPSSVAAHHRNTHTKRAVLNDAALAYLKVAFLMFIALFVVWVPSTINRLYQFVHKNEPNYALNIISAIVLPLQGAWNATIYIYTTRNECRRTFALIMAKLTGKAAPLQQSQDLYRKDTLTSSRNTQEYGDDIQLENGLSRHHLRHDKSAQ</sequence>
<organism evidence="8 9">
    <name type="scientific">Ophiobolus disseminans</name>
    <dbReference type="NCBI Taxonomy" id="1469910"/>
    <lineage>
        <taxon>Eukaryota</taxon>
        <taxon>Fungi</taxon>
        <taxon>Dikarya</taxon>
        <taxon>Ascomycota</taxon>
        <taxon>Pezizomycotina</taxon>
        <taxon>Dothideomycetes</taxon>
        <taxon>Pleosporomycetidae</taxon>
        <taxon>Pleosporales</taxon>
        <taxon>Pleosporineae</taxon>
        <taxon>Phaeosphaeriaceae</taxon>
        <taxon>Ophiobolus</taxon>
    </lineage>
</organism>
<feature type="compositionally biased region" description="Basic and acidic residues" evidence="5">
    <location>
        <begin position="280"/>
        <end position="304"/>
    </location>
</feature>
<feature type="transmembrane region" description="Helical" evidence="6">
    <location>
        <begin position="20"/>
        <end position="44"/>
    </location>
</feature>
<feature type="compositionally biased region" description="Polar residues" evidence="5">
    <location>
        <begin position="251"/>
        <end position="278"/>
    </location>
</feature>
<accession>A0A6A6ZRM0</accession>
<feature type="region of interest" description="Disordered" evidence="5">
    <location>
        <begin position="251"/>
        <end position="315"/>
    </location>
</feature>
<feature type="domain" description="G-protein coupled receptors family 2 profile 2" evidence="7">
    <location>
        <begin position="13"/>
        <end position="194"/>
    </location>
</feature>
<dbReference type="GO" id="GO:0007189">
    <property type="term" value="P:adenylate cyclase-activating G protein-coupled receptor signaling pathway"/>
    <property type="evidence" value="ECO:0007669"/>
    <property type="project" value="TreeGrafter"/>
</dbReference>
<evidence type="ECO:0000256" key="6">
    <source>
        <dbReference type="SAM" id="Phobius"/>
    </source>
</evidence>
<evidence type="ECO:0000259" key="7">
    <source>
        <dbReference type="PROSITE" id="PS50261"/>
    </source>
</evidence>
<dbReference type="SUPFAM" id="SSF81321">
    <property type="entry name" value="Family A G protein-coupled receptor-like"/>
    <property type="match status" value="1"/>
</dbReference>
<keyword evidence="3 6" id="KW-1133">Transmembrane helix</keyword>
<protein>
    <recommendedName>
        <fullName evidence="7">G-protein coupled receptors family 2 profile 2 domain-containing protein</fullName>
    </recommendedName>
</protein>
<evidence type="ECO:0000313" key="9">
    <source>
        <dbReference type="Proteomes" id="UP000799424"/>
    </source>
</evidence>